<gene>
    <name evidence="1" type="ORF">MRATA1EN22A_LOCUS11102</name>
</gene>
<sequence>MRDHGRHRTAGRPRVAEAQSGRDEATRDGSAQGEGVGAALLRDGQGDRLAPHPSRCVKGGREEGGALEEQDDNVGAPLLLPQSDPHPVRKLETSGIEMRGGGGGVGRGTDRRTDKRALADRIHYKKSN</sequence>
<protein>
    <submittedName>
        <fullName evidence="1">Uncharacterized protein</fullName>
    </submittedName>
</protein>
<evidence type="ECO:0000313" key="2">
    <source>
        <dbReference type="Proteomes" id="UP001162501"/>
    </source>
</evidence>
<accession>A0AC59YWM0</accession>
<dbReference type="Proteomes" id="UP001162501">
    <property type="component" value="Chromosome 20"/>
</dbReference>
<evidence type="ECO:0000313" key="1">
    <source>
        <dbReference type="EMBL" id="CAN0037096.1"/>
    </source>
</evidence>
<reference evidence="1" key="1">
    <citation type="submission" date="2023-05" db="EMBL/GenBank/DDBJ databases">
        <authorList>
            <consortium name="ELIXIR-Norway"/>
        </authorList>
    </citation>
    <scope>NUCLEOTIDE SEQUENCE</scope>
</reference>
<organism evidence="1 2">
    <name type="scientific">Rangifer tarandus platyrhynchus</name>
    <name type="common">Svalbard reindeer</name>
    <dbReference type="NCBI Taxonomy" id="3082113"/>
    <lineage>
        <taxon>Eukaryota</taxon>
        <taxon>Metazoa</taxon>
        <taxon>Chordata</taxon>
        <taxon>Craniata</taxon>
        <taxon>Vertebrata</taxon>
        <taxon>Euteleostomi</taxon>
        <taxon>Mammalia</taxon>
        <taxon>Eutheria</taxon>
        <taxon>Laurasiatheria</taxon>
        <taxon>Artiodactyla</taxon>
        <taxon>Ruminantia</taxon>
        <taxon>Pecora</taxon>
        <taxon>Cervidae</taxon>
        <taxon>Odocoileinae</taxon>
        <taxon>Rangifer</taxon>
    </lineage>
</organism>
<proteinExistence type="predicted"/>
<dbReference type="EMBL" id="OX596104">
    <property type="protein sequence ID" value="CAN0037096.1"/>
    <property type="molecule type" value="Genomic_DNA"/>
</dbReference>
<name>A0AC59YWM0_RANTA</name>
<reference evidence="1" key="2">
    <citation type="submission" date="2025-03" db="EMBL/GenBank/DDBJ databases">
        <authorList>
            <consortium name="ELIXIR-Norway"/>
            <consortium name="Elixir Norway"/>
        </authorList>
    </citation>
    <scope>NUCLEOTIDE SEQUENCE</scope>
</reference>